<evidence type="ECO:0000313" key="3">
    <source>
        <dbReference type="Proteomes" id="UP000187735"/>
    </source>
</evidence>
<feature type="region of interest" description="Disordered" evidence="1">
    <location>
        <begin position="1"/>
        <end position="21"/>
    </location>
</feature>
<dbReference type="AlphaFoldDB" id="A0A1P8WAP1"/>
<feature type="compositionally biased region" description="Polar residues" evidence="1">
    <location>
        <begin position="1"/>
        <end position="19"/>
    </location>
</feature>
<reference evidence="2 3" key="1">
    <citation type="journal article" date="2016" name="Front. Microbiol.">
        <title>Fuerstia marisgermanicae gen. nov., sp. nov., an Unusual Member of the Phylum Planctomycetes from the German Wadden Sea.</title>
        <authorList>
            <person name="Kohn T."/>
            <person name="Heuer A."/>
            <person name="Jogler M."/>
            <person name="Vollmers J."/>
            <person name="Boedeker C."/>
            <person name="Bunk B."/>
            <person name="Rast P."/>
            <person name="Borchert D."/>
            <person name="Glockner I."/>
            <person name="Freese H.M."/>
            <person name="Klenk H.P."/>
            <person name="Overmann J."/>
            <person name="Kaster A.K."/>
            <person name="Rohde M."/>
            <person name="Wiegand S."/>
            <person name="Jogler C."/>
        </authorList>
    </citation>
    <scope>NUCLEOTIDE SEQUENCE [LARGE SCALE GENOMIC DNA]</scope>
    <source>
        <strain evidence="2 3">NH11</strain>
    </source>
</reference>
<dbReference type="EMBL" id="CP017641">
    <property type="protein sequence ID" value="APZ91109.1"/>
    <property type="molecule type" value="Genomic_DNA"/>
</dbReference>
<dbReference type="STRING" id="1891926.Fuma_00695"/>
<name>A0A1P8WAP1_9PLAN</name>
<proteinExistence type="predicted"/>
<evidence type="ECO:0000313" key="2">
    <source>
        <dbReference type="EMBL" id="APZ91109.1"/>
    </source>
</evidence>
<dbReference type="KEGG" id="fmr:Fuma_00695"/>
<accession>A0A1P8WAP1</accession>
<evidence type="ECO:0000256" key="1">
    <source>
        <dbReference type="SAM" id="MobiDB-lite"/>
    </source>
</evidence>
<dbReference type="Proteomes" id="UP000187735">
    <property type="component" value="Chromosome"/>
</dbReference>
<organism evidence="2 3">
    <name type="scientific">Fuerstiella marisgermanici</name>
    <dbReference type="NCBI Taxonomy" id="1891926"/>
    <lineage>
        <taxon>Bacteria</taxon>
        <taxon>Pseudomonadati</taxon>
        <taxon>Planctomycetota</taxon>
        <taxon>Planctomycetia</taxon>
        <taxon>Planctomycetales</taxon>
        <taxon>Planctomycetaceae</taxon>
        <taxon>Fuerstiella</taxon>
    </lineage>
</organism>
<gene>
    <name evidence="2" type="ORF">Fuma_00695</name>
</gene>
<protein>
    <submittedName>
        <fullName evidence="2">Uncharacterized protein</fullName>
    </submittedName>
</protein>
<keyword evidence="3" id="KW-1185">Reference proteome</keyword>
<sequence>MESLTTSQTIGTSHSTLRRQPTIIPAMSETSNRQISSVALVTEQRRRVRDLAGFLKSHKVPTEYNDRTQSFVGRIATQDISQDLDIRFAEFRRNFRLKRVDLRVSEPEEGTGAIVTPWFEYRVTVTHSEEDAGEAVWRQQVTDFRDTEQLFSSAFATVFGNLFDTVEFEPPEPIDMEAFIDSIENREDDDISIEYDRTAVWCQLMTDAVPGQLYVESDRVALVTQQPQLPARLLEAFINFRACLAGIECF</sequence>